<proteinExistence type="predicted"/>
<name>A0ABU1NQ33_9BACL</name>
<dbReference type="PROSITE" id="PS51257">
    <property type="entry name" value="PROKAR_LIPOPROTEIN"/>
    <property type="match status" value="1"/>
</dbReference>
<keyword evidence="1" id="KW-1003">Cell membrane</keyword>
<dbReference type="InterPro" id="IPR050490">
    <property type="entry name" value="Bact_solute-bd_prot1"/>
</dbReference>
<evidence type="ECO:0000313" key="7">
    <source>
        <dbReference type="EMBL" id="MDR6549141.1"/>
    </source>
</evidence>
<organism evidence="7 8">
    <name type="scientific">Paenibacillus qinlingensis</name>
    <dbReference type="NCBI Taxonomy" id="1837343"/>
    <lineage>
        <taxon>Bacteria</taxon>
        <taxon>Bacillati</taxon>
        <taxon>Bacillota</taxon>
        <taxon>Bacilli</taxon>
        <taxon>Bacillales</taxon>
        <taxon>Paenibacillaceae</taxon>
        <taxon>Paenibacillus</taxon>
    </lineage>
</organism>
<keyword evidence="2 6" id="KW-0732">Signal</keyword>
<evidence type="ECO:0000256" key="1">
    <source>
        <dbReference type="ARBA" id="ARBA00022475"/>
    </source>
</evidence>
<dbReference type="InterPro" id="IPR006059">
    <property type="entry name" value="SBP"/>
</dbReference>
<dbReference type="Gene3D" id="3.40.190.10">
    <property type="entry name" value="Periplasmic binding protein-like II"/>
    <property type="match status" value="2"/>
</dbReference>
<dbReference type="CDD" id="cd13580">
    <property type="entry name" value="PBP2_AlgQ_like_1"/>
    <property type="match status" value="1"/>
</dbReference>
<keyword evidence="8" id="KW-1185">Reference proteome</keyword>
<keyword evidence="3" id="KW-0472">Membrane</keyword>
<dbReference type="EMBL" id="JAVDSB010000001">
    <property type="protein sequence ID" value="MDR6549141.1"/>
    <property type="molecule type" value="Genomic_DNA"/>
</dbReference>
<feature type="signal peptide" evidence="6">
    <location>
        <begin position="1"/>
        <end position="26"/>
    </location>
</feature>
<sequence>MRKTKGQLKTGLAVTCTTVMMASVLAACGGGDPVSESAKTTPGSTSTAQAQKQIKFSMMSPFYGQQPPATDDTNAAFKAIQEQTNSKLDITFVPGASYNDKLNVTIASGKLPQVMVVLDTKNSAIINAVRSGAFWEVGPYLKDFPNIKKYWNDKIANNISVDGKIYGLYRDRPFARKGIIFRQDWLDNLGLQQPKTVDDLYNVAKAFTLNDPDKNGKNDTYGLTLTDDNLITDASLVLVTALGGFNQWGVQDGKVIPDFMTKEYMDSLKLLKKMYDEKLINQDFGAIKGTKLHENINSGKAGIYLASIDDAPNKHADLYKLNPKAKMDFVIGLQGPKGVKLPANSGYSGVFMFPKSSVKTEAELKDILTYFENNLKDDVLKTFAWGVEGVHYKTENGNPLFTNEQLYKDQVGDLGQLRIAPSTLAWPTEPDMGKKVKKLYEEGMPNAVPSVIEPFLSPTKTQLGAELDKLINDARVRFIMGEIDEAGFNKVTEEWLKKGGDKIIEEFTAEQKKAQQK</sequence>
<evidence type="ECO:0000256" key="6">
    <source>
        <dbReference type="SAM" id="SignalP"/>
    </source>
</evidence>
<keyword evidence="5" id="KW-0449">Lipoprotein</keyword>
<evidence type="ECO:0000313" key="8">
    <source>
        <dbReference type="Proteomes" id="UP001267290"/>
    </source>
</evidence>
<evidence type="ECO:0000256" key="4">
    <source>
        <dbReference type="ARBA" id="ARBA00023139"/>
    </source>
</evidence>
<dbReference type="SUPFAM" id="SSF53850">
    <property type="entry name" value="Periplasmic binding protein-like II"/>
    <property type="match status" value="1"/>
</dbReference>
<keyword evidence="4" id="KW-0564">Palmitate</keyword>
<dbReference type="Proteomes" id="UP001267290">
    <property type="component" value="Unassembled WGS sequence"/>
</dbReference>
<evidence type="ECO:0000256" key="2">
    <source>
        <dbReference type="ARBA" id="ARBA00022729"/>
    </source>
</evidence>
<dbReference type="Pfam" id="PF13416">
    <property type="entry name" value="SBP_bac_8"/>
    <property type="match status" value="1"/>
</dbReference>
<evidence type="ECO:0000256" key="3">
    <source>
        <dbReference type="ARBA" id="ARBA00023136"/>
    </source>
</evidence>
<dbReference type="PANTHER" id="PTHR43649:SF33">
    <property type="entry name" value="POLYGALACTURONAN_RHAMNOGALACTURONAN-BINDING PROTEIN YTCQ"/>
    <property type="match status" value="1"/>
</dbReference>
<dbReference type="RefSeq" id="WP_310222877.1">
    <property type="nucleotide sequence ID" value="NZ_JAVDSB010000001.1"/>
</dbReference>
<evidence type="ECO:0000256" key="5">
    <source>
        <dbReference type="ARBA" id="ARBA00023288"/>
    </source>
</evidence>
<accession>A0ABU1NQ33</accession>
<gene>
    <name evidence="7" type="ORF">J2736_000324</name>
</gene>
<dbReference type="PANTHER" id="PTHR43649">
    <property type="entry name" value="ARABINOSE-BINDING PROTEIN-RELATED"/>
    <property type="match status" value="1"/>
</dbReference>
<reference evidence="7 8" key="1">
    <citation type="submission" date="2023-07" db="EMBL/GenBank/DDBJ databases">
        <title>Sorghum-associated microbial communities from plants grown in Nebraska, USA.</title>
        <authorList>
            <person name="Schachtman D."/>
        </authorList>
    </citation>
    <scope>NUCLEOTIDE SEQUENCE [LARGE SCALE GENOMIC DNA]</scope>
    <source>
        <strain evidence="7 8">CC258</strain>
    </source>
</reference>
<protein>
    <submittedName>
        <fullName evidence="7">Aldouronate transport system substrate-binding protein</fullName>
    </submittedName>
</protein>
<comment type="caution">
    <text evidence="7">The sequence shown here is derived from an EMBL/GenBank/DDBJ whole genome shotgun (WGS) entry which is preliminary data.</text>
</comment>
<feature type="chain" id="PRO_5046706959" evidence="6">
    <location>
        <begin position="27"/>
        <end position="517"/>
    </location>
</feature>